<evidence type="ECO:0000313" key="2">
    <source>
        <dbReference type="Proteomes" id="UP001633002"/>
    </source>
</evidence>
<evidence type="ECO:0000313" key="1">
    <source>
        <dbReference type="EMBL" id="KAL3692857.1"/>
    </source>
</evidence>
<protein>
    <recommendedName>
        <fullName evidence="3">Reverse transcriptase zinc-binding domain-containing protein</fullName>
    </recommendedName>
</protein>
<comment type="caution">
    <text evidence="1">The sequence shown here is derived from an EMBL/GenBank/DDBJ whole genome shotgun (WGS) entry which is preliminary data.</text>
</comment>
<dbReference type="EMBL" id="JBJQOH010000003">
    <property type="protein sequence ID" value="KAL3692857.1"/>
    <property type="molecule type" value="Genomic_DNA"/>
</dbReference>
<organism evidence="1 2">
    <name type="scientific">Riccia sorocarpa</name>
    <dbReference type="NCBI Taxonomy" id="122646"/>
    <lineage>
        <taxon>Eukaryota</taxon>
        <taxon>Viridiplantae</taxon>
        <taxon>Streptophyta</taxon>
        <taxon>Embryophyta</taxon>
        <taxon>Marchantiophyta</taxon>
        <taxon>Marchantiopsida</taxon>
        <taxon>Marchantiidae</taxon>
        <taxon>Marchantiales</taxon>
        <taxon>Ricciaceae</taxon>
        <taxon>Riccia</taxon>
    </lineage>
</organism>
<reference evidence="1 2" key="1">
    <citation type="submission" date="2024-09" db="EMBL/GenBank/DDBJ databases">
        <title>Chromosome-scale assembly of Riccia sorocarpa.</title>
        <authorList>
            <person name="Paukszto L."/>
        </authorList>
    </citation>
    <scope>NUCLEOTIDE SEQUENCE [LARGE SCALE GENOMIC DNA]</scope>
    <source>
        <strain evidence="1">LP-2024</strain>
        <tissue evidence="1">Aerial parts of the thallus</tissue>
    </source>
</reference>
<dbReference type="AlphaFoldDB" id="A0ABD3HQL9"/>
<name>A0ABD3HQL9_9MARC</name>
<accession>A0ABD3HQL9</accession>
<proteinExistence type="predicted"/>
<evidence type="ECO:0008006" key="3">
    <source>
        <dbReference type="Google" id="ProtNLM"/>
    </source>
</evidence>
<keyword evidence="2" id="KW-1185">Reference proteome</keyword>
<sequence length="293" mass="33852">MILKDGGPPPQTPIALTHAAAAFTIDNGKLIPSHLRNLPMAAVWKLVPLVTVWCAQKKPPDRHILDWKDKAILMAELQWKDHLGFLSAPNAIIRRLVSLDTSAIHRRLQKWAIPTNTWRHPQLDRRQEDTWCVCCAARTAEDIPHLFWGCEAVLELWSWAVQVLHIAFPITRIWAPSFSHAVLGEEIPHAFKTAAQWWERWRLSILWIIWVQRNEKSFSNTPISLPKAKAVAWFRLLTHTRAKWKRHCKRADTLDLTLARRDELDTKLRKNLAIDTLKITIRGLILAGSWRPP</sequence>
<dbReference type="Proteomes" id="UP001633002">
    <property type="component" value="Unassembled WGS sequence"/>
</dbReference>
<gene>
    <name evidence="1" type="ORF">R1sor_006508</name>
</gene>